<accession>A0A9D1SYY7</accession>
<dbReference type="EMBL" id="DVOF01000002">
    <property type="protein sequence ID" value="HIV01930.1"/>
    <property type="molecule type" value="Genomic_DNA"/>
</dbReference>
<name>A0A9D1SYY7_9FIRM</name>
<dbReference type="SUPFAM" id="SSF53187">
    <property type="entry name" value="Zn-dependent exopeptidases"/>
    <property type="match status" value="1"/>
</dbReference>
<dbReference type="Pfam" id="PF11741">
    <property type="entry name" value="AMIN"/>
    <property type="match status" value="1"/>
</dbReference>
<dbReference type="InterPro" id="IPR002508">
    <property type="entry name" value="MurNAc-LAA_cat"/>
</dbReference>
<evidence type="ECO:0000259" key="4">
    <source>
        <dbReference type="SMART" id="SM00646"/>
    </source>
</evidence>
<feature type="chain" id="PRO_5038402563" evidence="3">
    <location>
        <begin position="25"/>
        <end position="499"/>
    </location>
</feature>
<dbReference type="InterPro" id="IPR012854">
    <property type="entry name" value="Cu_amine_oxidase-like_N"/>
</dbReference>
<reference evidence="5" key="2">
    <citation type="journal article" date="2021" name="PeerJ">
        <title>Extensive microbial diversity within the chicken gut microbiome revealed by metagenomics and culture.</title>
        <authorList>
            <person name="Gilroy R."/>
            <person name="Ravi A."/>
            <person name="Getino M."/>
            <person name="Pursley I."/>
            <person name="Horton D.L."/>
            <person name="Alikhan N.F."/>
            <person name="Baker D."/>
            <person name="Gharbi K."/>
            <person name="Hall N."/>
            <person name="Watson M."/>
            <person name="Adriaenssens E.M."/>
            <person name="Foster-Nyarko E."/>
            <person name="Jarju S."/>
            <person name="Secka A."/>
            <person name="Antonio M."/>
            <person name="Oren A."/>
            <person name="Chaudhuri R.R."/>
            <person name="La Ragione R."/>
            <person name="Hildebrand F."/>
            <person name="Pallen M.J."/>
        </authorList>
    </citation>
    <scope>NUCLEOTIDE SEQUENCE</scope>
    <source>
        <strain evidence="5">4920</strain>
    </source>
</reference>
<evidence type="ECO:0000256" key="2">
    <source>
        <dbReference type="SAM" id="MobiDB-lite"/>
    </source>
</evidence>
<evidence type="ECO:0000256" key="3">
    <source>
        <dbReference type="SAM" id="SignalP"/>
    </source>
</evidence>
<dbReference type="Pfam" id="PF01520">
    <property type="entry name" value="Amidase_3"/>
    <property type="match status" value="1"/>
</dbReference>
<feature type="compositionally biased region" description="Pro residues" evidence="2">
    <location>
        <begin position="168"/>
        <end position="190"/>
    </location>
</feature>
<dbReference type="Gene3D" id="2.60.40.3500">
    <property type="match status" value="1"/>
</dbReference>
<dbReference type="SMART" id="SM00646">
    <property type="entry name" value="Ami_3"/>
    <property type="match status" value="1"/>
</dbReference>
<dbReference type="Pfam" id="PF07833">
    <property type="entry name" value="Cu_amine_oxidN1"/>
    <property type="match status" value="1"/>
</dbReference>
<dbReference type="Gene3D" id="3.40.630.40">
    <property type="entry name" value="Zn-dependent exopeptidases"/>
    <property type="match status" value="1"/>
</dbReference>
<sequence length="499" mass="52984">MKKITAVITLFFLICLNLTGTADAARVFQAQLTYDGAVHDYTGAYFTVLVNGQEVTSPIPPVVLESGRSIVAVREIFESLGAQVLWAPGSPSRVYITYDGDIVSLTIDERIALVNGQRVEMEVPAKIIAYNDIGKTMVPVRFVAETLGMEVGFDGSTDTISIHTPAQPATPTPTPTVTPTPTPTSTPTPTPEVKAVESLNASLDGNTLTAVLALSAPLDTYNTMTLDGPNRVVLDLAGFSAAALSASYPAGGNTERIRTGDFEGNARIVFDVTNIPEYDVTVSDDRQTVTVTLTAENSPVNPPAASGPKIVIDAGHGGSDPGAIGYNDDGSVALQEKDATLPIANRLYEILRENGVDAYYTRNTDVYVTLAERAEFANNIGASLFVSVHCNAFTTTDVQGSLVMHHTSKDTSAYGVSGQDLANNILKYLPDALGTQNRGRMDGSAMYVIRKVDMPSVIVETAFITNPSDRAKLADPAMQEAAAQAIAQGILDTIPYLTK</sequence>
<dbReference type="AlphaFoldDB" id="A0A9D1SYY7"/>
<dbReference type="InterPro" id="IPR036582">
    <property type="entry name" value="Mao_N_sf"/>
</dbReference>
<evidence type="ECO:0000313" key="5">
    <source>
        <dbReference type="EMBL" id="HIV01930.1"/>
    </source>
</evidence>
<dbReference type="InterPro" id="IPR021731">
    <property type="entry name" value="AMIN_dom"/>
</dbReference>
<keyword evidence="3" id="KW-0732">Signal</keyword>
<gene>
    <name evidence="5" type="ORF">IAC74_00030</name>
</gene>
<dbReference type="GO" id="GO:0030288">
    <property type="term" value="C:outer membrane-bounded periplasmic space"/>
    <property type="evidence" value="ECO:0007669"/>
    <property type="project" value="TreeGrafter"/>
</dbReference>
<feature type="domain" description="MurNAc-LAA" evidence="4">
    <location>
        <begin position="374"/>
        <end position="491"/>
    </location>
</feature>
<feature type="signal peptide" evidence="3">
    <location>
        <begin position="1"/>
        <end position="24"/>
    </location>
</feature>
<keyword evidence="1" id="KW-0378">Hydrolase</keyword>
<dbReference type="SUPFAM" id="SSF55383">
    <property type="entry name" value="Copper amine oxidase, domain N"/>
    <property type="match status" value="1"/>
</dbReference>
<dbReference type="Gene3D" id="3.30.457.10">
    <property type="entry name" value="Copper amine oxidase-like, N-terminal domain"/>
    <property type="match status" value="1"/>
</dbReference>
<protein>
    <submittedName>
        <fullName evidence="5">N-acetylmuramoyl-L-alanine amidase</fullName>
    </submittedName>
</protein>
<dbReference type="PANTHER" id="PTHR30404:SF0">
    <property type="entry name" value="N-ACETYLMURAMOYL-L-ALANINE AMIDASE AMIC"/>
    <property type="match status" value="1"/>
</dbReference>
<dbReference type="Proteomes" id="UP000886743">
    <property type="component" value="Unassembled WGS sequence"/>
</dbReference>
<proteinExistence type="predicted"/>
<feature type="region of interest" description="Disordered" evidence="2">
    <location>
        <begin position="164"/>
        <end position="191"/>
    </location>
</feature>
<organism evidence="5 6">
    <name type="scientific">Candidatus Aphodoplasma excrementigallinarum</name>
    <dbReference type="NCBI Taxonomy" id="2840673"/>
    <lineage>
        <taxon>Bacteria</taxon>
        <taxon>Bacillati</taxon>
        <taxon>Bacillota</taxon>
        <taxon>Clostridia</taxon>
        <taxon>Eubacteriales</taxon>
        <taxon>Candidatus Aphodoplasma</taxon>
    </lineage>
</organism>
<evidence type="ECO:0000313" key="6">
    <source>
        <dbReference type="Proteomes" id="UP000886743"/>
    </source>
</evidence>
<dbReference type="GO" id="GO:0008745">
    <property type="term" value="F:N-acetylmuramoyl-L-alanine amidase activity"/>
    <property type="evidence" value="ECO:0007669"/>
    <property type="project" value="InterPro"/>
</dbReference>
<reference evidence="5" key="1">
    <citation type="submission" date="2020-10" db="EMBL/GenBank/DDBJ databases">
        <authorList>
            <person name="Gilroy R."/>
        </authorList>
    </citation>
    <scope>NUCLEOTIDE SEQUENCE</scope>
    <source>
        <strain evidence="5">4920</strain>
    </source>
</reference>
<dbReference type="InterPro" id="IPR050695">
    <property type="entry name" value="N-acetylmuramoyl_amidase_3"/>
</dbReference>
<dbReference type="CDD" id="cd02696">
    <property type="entry name" value="MurNAc-LAA"/>
    <property type="match status" value="1"/>
</dbReference>
<comment type="caution">
    <text evidence="5">The sequence shown here is derived from an EMBL/GenBank/DDBJ whole genome shotgun (WGS) entry which is preliminary data.</text>
</comment>
<evidence type="ECO:0000256" key="1">
    <source>
        <dbReference type="ARBA" id="ARBA00022801"/>
    </source>
</evidence>
<dbReference type="PANTHER" id="PTHR30404">
    <property type="entry name" value="N-ACETYLMURAMOYL-L-ALANINE AMIDASE"/>
    <property type="match status" value="1"/>
</dbReference>
<dbReference type="GO" id="GO:0009253">
    <property type="term" value="P:peptidoglycan catabolic process"/>
    <property type="evidence" value="ECO:0007669"/>
    <property type="project" value="InterPro"/>
</dbReference>